<dbReference type="InterPro" id="IPR002156">
    <property type="entry name" value="RNaseH_domain"/>
</dbReference>
<dbReference type="EMBL" id="JACGWN010000007">
    <property type="protein sequence ID" value="KAL0443983.1"/>
    <property type="molecule type" value="Genomic_DNA"/>
</dbReference>
<dbReference type="GO" id="GO:0003676">
    <property type="term" value="F:nucleic acid binding"/>
    <property type="evidence" value="ECO:0007669"/>
    <property type="project" value="InterPro"/>
</dbReference>
<dbReference type="InterPro" id="IPR036397">
    <property type="entry name" value="RNaseH_sf"/>
</dbReference>
<accession>A0AAW2WR46</accession>
<reference evidence="2" key="1">
    <citation type="submission" date="2020-06" db="EMBL/GenBank/DDBJ databases">
        <authorList>
            <person name="Li T."/>
            <person name="Hu X."/>
            <person name="Zhang T."/>
            <person name="Song X."/>
            <person name="Zhang H."/>
            <person name="Dai N."/>
            <person name="Sheng W."/>
            <person name="Hou X."/>
            <person name="Wei L."/>
        </authorList>
    </citation>
    <scope>NUCLEOTIDE SEQUENCE</scope>
    <source>
        <strain evidence="2">KEN1</strain>
        <tissue evidence="2">Leaf</tissue>
    </source>
</reference>
<dbReference type="Gene3D" id="3.30.420.10">
    <property type="entry name" value="Ribonuclease H-like superfamily/Ribonuclease H"/>
    <property type="match status" value="1"/>
</dbReference>
<sequence>MGVIKLNFDGAILDRGSAMGIGVVARDEYGSCIAWISHSLNKVRHGELAEAWAAVEAIQLATRQG</sequence>
<dbReference type="PANTHER" id="PTHR47074">
    <property type="entry name" value="BNAC02G40300D PROTEIN"/>
    <property type="match status" value="1"/>
</dbReference>
<comment type="caution">
    <text evidence="2">The sequence shown here is derived from an EMBL/GenBank/DDBJ whole genome shotgun (WGS) entry which is preliminary data.</text>
</comment>
<evidence type="ECO:0000259" key="1">
    <source>
        <dbReference type="Pfam" id="PF13456"/>
    </source>
</evidence>
<dbReference type="SUPFAM" id="SSF53098">
    <property type="entry name" value="Ribonuclease H-like"/>
    <property type="match status" value="1"/>
</dbReference>
<name>A0AAW2WR46_9LAMI</name>
<feature type="domain" description="RNase H type-1" evidence="1">
    <location>
        <begin position="7"/>
        <end position="65"/>
    </location>
</feature>
<dbReference type="AlphaFoldDB" id="A0AAW2WR46"/>
<dbReference type="PANTHER" id="PTHR47074:SF11">
    <property type="entry name" value="REVERSE TRANSCRIPTASE-LIKE PROTEIN"/>
    <property type="match status" value="1"/>
</dbReference>
<proteinExistence type="predicted"/>
<dbReference type="InterPro" id="IPR012337">
    <property type="entry name" value="RNaseH-like_sf"/>
</dbReference>
<evidence type="ECO:0000313" key="2">
    <source>
        <dbReference type="EMBL" id="KAL0443983.1"/>
    </source>
</evidence>
<organism evidence="2">
    <name type="scientific">Sesamum latifolium</name>
    <dbReference type="NCBI Taxonomy" id="2727402"/>
    <lineage>
        <taxon>Eukaryota</taxon>
        <taxon>Viridiplantae</taxon>
        <taxon>Streptophyta</taxon>
        <taxon>Embryophyta</taxon>
        <taxon>Tracheophyta</taxon>
        <taxon>Spermatophyta</taxon>
        <taxon>Magnoliopsida</taxon>
        <taxon>eudicotyledons</taxon>
        <taxon>Gunneridae</taxon>
        <taxon>Pentapetalae</taxon>
        <taxon>asterids</taxon>
        <taxon>lamiids</taxon>
        <taxon>Lamiales</taxon>
        <taxon>Pedaliaceae</taxon>
        <taxon>Sesamum</taxon>
    </lineage>
</organism>
<reference evidence="2" key="2">
    <citation type="journal article" date="2024" name="Plant">
        <title>Genomic evolution and insights into agronomic trait innovations of Sesamum species.</title>
        <authorList>
            <person name="Miao H."/>
            <person name="Wang L."/>
            <person name="Qu L."/>
            <person name="Liu H."/>
            <person name="Sun Y."/>
            <person name="Le M."/>
            <person name="Wang Q."/>
            <person name="Wei S."/>
            <person name="Zheng Y."/>
            <person name="Lin W."/>
            <person name="Duan Y."/>
            <person name="Cao H."/>
            <person name="Xiong S."/>
            <person name="Wang X."/>
            <person name="Wei L."/>
            <person name="Li C."/>
            <person name="Ma Q."/>
            <person name="Ju M."/>
            <person name="Zhao R."/>
            <person name="Li G."/>
            <person name="Mu C."/>
            <person name="Tian Q."/>
            <person name="Mei H."/>
            <person name="Zhang T."/>
            <person name="Gao T."/>
            <person name="Zhang H."/>
        </authorList>
    </citation>
    <scope>NUCLEOTIDE SEQUENCE</scope>
    <source>
        <strain evidence="2">KEN1</strain>
    </source>
</reference>
<protein>
    <recommendedName>
        <fullName evidence="1">RNase H type-1 domain-containing protein</fullName>
    </recommendedName>
</protein>
<gene>
    <name evidence="2" type="ORF">Slati_2121000</name>
</gene>
<dbReference type="GO" id="GO:0004523">
    <property type="term" value="F:RNA-DNA hybrid ribonuclease activity"/>
    <property type="evidence" value="ECO:0007669"/>
    <property type="project" value="InterPro"/>
</dbReference>
<dbReference type="Pfam" id="PF13456">
    <property type="entry name" value="RVT_3"/>
    <property type="match status" value="1"/>
</dbReference>
<dbReference type="InterPro" id="IPR052929">
    <property type="entry name" value="RNase_H-like_EbsB-rel"/>
</dbReference>